<evidence type="ECO:0000259" key="2">
    <source>
        <dbReference type="SMART" id="SM00900"/>
    </source>
</evidence>
<evidence type="ECO:0000256" key="1">
    <source>
        <dbReference type="SAM" id="MobiDB-lite"/>
    </source>
</evidence>
<dbReference type="RefSeq" id="WP_354461815.1">
    <property type="nucleotide sequence ID" value="NZ_JBEWSZ010000001.1"/>
</dbReference>
<keyword evidence="4" id="KW-1185">Reference proteome</keyword>
<feature type="compositionally biased region" description="Pro residues" evidence="1">
    <location>
        <begin position="43"/>
        <end position="66"/>
    </location>
</feature>
<feature type="compositionally biased region" description="Low complexity" evidence="1">
    <location>
        <begin position="97"/>
        <end position="107"/>
    </location>
</feature>
<gene>
    <name evidence="3" type="ORF">ABVQ20_23275</name>
</gene>
<feature type="domain" description="FMN-binding" evidence="2">
    <location>
        <begin position="195"/>
        <end position="273"/>
    </location>
</feature>
<sequence>MKQIALSLFVVASSGAYVWDQAGKAPTGDVIDTAGSAAEESMLPPPAPASPIPTRPVPAPAAPSPGIPQQSVRLRPPATAPATVASETTAAIAIPAQEPPAAEKPPAVSLPRVSQASARPLEQAPAQRVADAAPQAVTFAITPAVYIPIPQPRPDYSQAPARIIKAAMKPAVNLATKPAGHGFADGTYTGPVADAYYGLIQIQASIQGGRLTALKILKYPNDRRTSISINRQALPMLRDEAISAQSANVDIISGATLTSRAFIQSLGGALKKASS</sequence>
<reference evidence="3 4" key="1">
    <citation type="submission" date="2024-06" db="EMBL/GenBank/DDBJ databases">
        <authorList>
            <person name="Kim D.-U."/>
        </authorList>
    </citation>
    <scope>NUCLEOTIDE SEQUENCE [LARGE SCALE GENOMIC DNA]</scope>
    <source>
        <strain evidence="3 4">KACC15460</strain>
    </source>
</reference>
<accession>A0ABV2DIM7</accession>
<organism evidence="3 4">
    <name type="scientific">Mesorhizobium shangrilense</name>
    <dbReference type="NCBI Taxonomy" id="460060"/>
    <lineage>
        <taxon>Bacteria</taxon>
        <taxon>Pseudomonadati</taxon>
        <taxon>Pseudomonadota</taxon>
        <taxon>Alphaproteobacteria</taxon>
        <taxon>Hyphomicrobiales</taxon>
        <taxon>Phyllobacteriaceae</taxon>
        <taxon>Mesorhizobium</taxon>
    </lineage>
</organism>
<proteinExistence type="predicted"/>
<evidence type="ECO:0000313" key="4">
    <source>
        <dbReference type="Proteomes" id="UP001548832"/>
    </source>
</evidence>
<dbReference type="EMBL" id="JBEWSZ010000001">
    <property type="protein sequence ID" value="MET2829900.1"/>
    <property type="molecule type" value="Genomic_DNA"/>
</dbReference>
<dbReference type="InterPro" id="IPR007329">
    <property type="entry name" value="FMN-bd"/>
</dbReference>
<dbReference type="Proteomes" id="UP001548832">
    <property type="component" value="Unassembled WGS sequence"/>
</dbReference>
<dbReference type="SMART" id="SM00900">
    <property type="entry name" value="FMN_bind"/>
    <property type="match status" value="1"/>
</dbReference>
<comment type="caution">
    <text evidence="3">The sequence shown here is derived from an EMBL/GenBank/DDBJ whole genome shotgun (WGS) entry which is preliminary data.</text>
</comment>
<evidence type="ECO:0000313" key="3">
    <source>
        <dbReference type="EMBL" id="MET2829900.1"/>
    </source>
</evidence>
<name>A0ABV2DIM7_9HYPH</name>
<dbReference type="Gene3D" id="3.90.1010.20">
    <property type="match status" value="1"/>
</dbReference>
<dbReference type="Pfam" id="PF04205">
    <property type="entry name" value="FMN_bind"/>
    <property type="match status" value="1"/>
</dbReference>
<feature type="region of interest" description="Disordered" evidence="1">
    <location>
        <begin position="97"/>
        <end position="129"/>
    </location>
</feature>
<feature type="region of interest" description="Disordered" evidence="1">
    <location>
        <begin position="37"/>
        <end position="72"/>
    </location>
</feature>
<protein>
    <submittedName>
        <fullName evidence="3">FMN-binding protein</fullName>
    </submittedName>
</protein>